<evidence type="ECO:0000256" key="2">
    <source>
        <dbReference type="ARBA" id="ARBA00022576"/>
    </source>
</evidence>
<dbReference type="Pfam" id="PF00155">
    <property type="entry name" value="Aminotran_1_2"/>
    <property type="match status" value="1"/>
</dbReference>
<dbReference type="Gene3D" id="3.90.1150.10">
    <property type="entry name" value="Aspartate Aminotransferase, domain 1"/>
    <property type="match status" value="1"/>
</dbReference>
<evidence type="ECO:0000259" key="4">
    <source>
        <dbReference type="Pfam" id="PF00155"/>
    </source>
</evidence>
<proteinExistence type="predicted"/>
<dbReference type="GO" id="GO:0008483">
    <property type="term" value="F:transaminase activity"/>
    <property type="evidence" value="ECO:0007669"/>
    <property type="project" value="UniProtKB-KW"/>
</dbReference>
<evidence type="ECO:0000256" key="3">
    <source>
        <dbReference type="ARBA" id="ARBA00022679"/>
    </source>
</evidence>
<name>A0A7X3CTN4_9BACL</name>
<sequence>MNPTSPSAVSAFPIQPAQRLQELPTQFFAKLVRKANEQIAAGHDVINLGQGNPDRPTPPHIVQALQEAAENPQYHRYPPFNGYMFLKEAVAQRYREDYGVELDPETEVAILFGGKTGLVEIAQCLLNPGDVCLVPDPGYPDYWSGVALSGARMAFMPLRESNAFLPDYDSLAADDLNKAKLMFMNYPNNPTAVSAPYSFYEETVRFAAKHGIVVASDFAYGAIGFEETKPVSFLQVPGAKEVGVEFYTLSKTYNMAGWRVGFCLGNKEVVRMINLIQDHYYCSLFGGIQAAAAVALTGPQSCVDELVAVYQSRRHALFTELDRIGWQAKRSQGSFFTWLPVPKGYTSETLADRLLNEAKIVVAPGIGFGEHGEGYVRLGLLSPESRLQEAVRRVEALGLF</sequence>
<dbReference type="InterPro" id="IPR050881">
    <property type="entry name" value="LL-DAP_aminotransferase"/>
</dbReference>
<dbReference type="Proteomes" id="UP000450917">
    <property type="component" value="Unassembled WGS sequence"/>
</dbReference>
<reference evidence="5 6" key="1">
    <citation type="submission" date="2019-11" db="EMBL/GenBank/DDBJ databases">
        <title>Draft genome sequences of five Paenibacillus species of dairy origin.</title>
        <authorList>
            <person name="Olajide A.M."/>
            <person name="Chen S."/>
            <person name="Lapointe G."/>
        </authorList>
    </citation>
    <scope>NUCLEOTIDE SEQUENCE [LARGE SCALE GENOMIC DNA]</scope>
    <source>
        <strain evidence="5 6">2CS3</strain>
    </source>
</reference>
<dbReference type="SUPFAM" id="SSF53383">
    <property type="entry name" value="PLP-dependent transferases"/>
    <property type="match status" value="1"/>
</dbReference>
<dbReference type="AlphaFoldDB" id="A0A7X3CTN4"/>
<evidence type="ECO:0000256" key="1">
    <source>
        <dbReference type="ARBA" id="ARBA00001933"/>
    </source>
</evidence>
<dbReference type="PANTHER" id="PTHR42832">
    <property type="entry name" value="AMINO ACID AMINOTRANSFERASE"/>
    <property type="match status" value="1"/>
</dbReference>
<keyword evidence="3 5" id="KW-0808">Transferase</keyword>
<dbReference type="NCBIfam" id="NF005977">
    <property type="entry name" value="PRK08068.1"/>
    <property type="match status" value="1"/>
</dbReference>
<comment type="caution">
    <text evidence="5">The sequence shown here is derived from an EMBL/GenBank/DDBJ whole genome shotgun (WGS) entry which is preliminary data.</text>
</comment>
<dbReference type="RefSeq" id="WP_054795547.1">
    <property type="nucleotide sequence ID" value="NZ_JARTHJ010000320.1"/>
</dbReference>
<dbReference type="GO" id="GO:0030170">
    <property type="term" value="F:pyridoxal phosphate binding"/>
    <property type="evidence" value="ECO:0007669"/>
    <property type="project" value="InterPro"/>
</dbReference>
<protein>
    <submittedName>
        <fullName evidence="5">Aminotransferase class I/II-fold pyridoxal phosphate-dependent enzyme</fullName>
    </submittedName>
</protein>
<accession>A0A7X3CTN4</accession>
<dbReference type="InterPro" id="IPR015424">
    <property type="entry name" value="PyrdxlP-dep_Trfase"/>
</dbReference>
<organism evidence="5 6">
    <name type="scientific">Paenibacillus validus</name>
    <dbReference type="NCBI Taxonomy" id="44253"/>
    <lineage>
        <taxon>Bacteria</taxon>
        <taxon>Bacillati</taxon>
        <taxon>Bacillota</taxon>
        <taxon>Bacilli</taxon>
        <taxon>Bacillales</taxon>
        <taxon>Paenibacillaceae</taxon>
        <taxon>Paenibacillus</taxon>
    </lineage>
</organism>
<dbReference type="CDD" id="cd00609">
    <property type="entry name" value="AAT_like"/>
    <property type="match status" value="1"/>
</dbReference>
<dbReference type="InterPro" id="IPR015422">
    <property type="entry name" value="PyrdxlP-dep_Trfase_small"/>
</dbReference>
<dbReference type="InterPro" id="IPR015421">
    <property type="entry name" value="PyrdxlP-dep_Trfase_major"/>
</dbReference>
<dbReference type="EMBL" id="WNZX01000016">
    <property type="protein sequence ID" value="MUG72637.1"/>
    <property type="molecule type" value="Genomic_DNA"/>
</dbReference>
<comment type="cofactor">
    <cofactor evidence="1">
        <name>pyridoxal 5'-phosphate</name>
        <dbReference type="ChEBI" id="CHEBI:597326"/>
    </cofactor>
</comment>
<evidence type="ECO:0000313" key="5">
    <source>
        <dbReference type="EMBL" id="MUG72637.1"/>
    </source>
</evidence>
<evidence type="ECO:0000313" key="6">
    <source>
        <dbReference type="Proteomes" id="UP000450917"/>
    </source>
</evidence>
<keyword evidence="6" id="KW-1185">Reference proteome</keyword>
<gene>
    <name evidence="5" type="ORF">GNP93_18360</name>
</gene>
<dbReference type="InterPro" id="IPR004839">
    <property type="entry name" value="Aminotransferase_I/II_large"/>
</dbReference>
<dbReference type="Gene3D" id="3.40.640.10">
    <property type="entry name" value="Type I PLP-dependent aspartate aminotransferase-like (Major domain)"/>
    <property type="match status" value="1"/>
</dbReference>
<keyword evidence="2 5" id="KW-0032">Aminotransferase</keyword>
<feature type="domain" description="Aminotransferase class I/classII large" evidence="4">
    <location>
        <begin position="44"/>
        <end position="393"/>
    </location>
</feature>
<dbReference type="PANTHER" id="PTHR42832:SF3">
    <property type="entry name" value="L-GLUTAMINE--4-(METHYLSULFANYL)-2-OXOBUTANOATE AMINOTRANSFERASE"/>
    <property type="match status" value="1"/>
</dbReference>